<organism evidence="4 5">
    <name type="scientific">Candidatus Caccoplasma merdipullorum</name>
    <dbReference type="NCBI Taxonomy" id="2840718"/>
    <lineage>
        <taxon>Bacteria</taxon>
        <taxon>Pseudomonadati</taxon>
        <taxon>Bacteroidota</taxon>
        <taxon>Bacteroidia</taxon>
        <taxon>Bacteroidales</taxon>
        <taxon>Bacteroidaceae</taxon>
        <taxon>Bacteroidaceae incertae sedis</taxon>
        <taxon>Candidatus Caccoplasma</taxon>
    </lineage>
</organism>
<gene>
    <name evidence="4" type="ORF">IAC54_00435</name>
</gene>
<comment type="caution">
    <text evidence="4">The sequence shown here is derived from an EMBL/GenBank/DDBJ whole genome shotgun (WGS) entry which is preliminary data.</text>
</comment>
<keyword evidence="1" id="KW-0732">Signal</keyword>
<name>A0A9D9E2U3_9BACT</name>
<feature type="region of interest" description="Disordered" evidence="2">
    <location>
        <begin position="32"/>
        <end position="57"/>
    </location>
</feature>
<evidence type="ECO:0000313" key="4">
    <source>
        <dbReference type="EMBL" id="MBO8437353.1"/>
    </source>
</evidence>
<evidence type="ECO:0000256" key="1">
    <source>
        <dbReference type="ARBA" id="ARBA00022729"/>
    </source>
</evidence>
<dbReference type="Pfam" id="PF13205">
    <property type="entry name" value="Big_5"/>
    <property type="match status" value="1"/>
</dbReference>
<reference evidence="4" key="1">
    <citation type="submission" date="2020-10" db="EMBL/GenBank/DDBJ databases">
        <authorList>
            <person name="Gilroy R."/>
        </authorList>
    </citation>
    <scope>NUCLEOTIDE SEQUENCE</scope>
    <source>
        <strain evidence="4">G3-4614</strain>
    </source>
</reference>
<dbReference type="Proteomes" id="UP000823636">
    <property type="component" value="Unassembled WGS sequence"/>
</dbReference>
<dbReference type="EMBL" id="JADIMW010000004">
    <property type="protein sequence ID" value="MBO8437353.1"/>
    <property type="molecule type" value="Genomic_DNA"/>
</dbReference>
<evidence type="ECO:0000256" key="2">
    <source>
        <dbReference type="SAM" id="MobiDB-lite"/>
    </source>
</evidence>
<evidence type="ECO:0000313" key="5">
    <source>
        <dbReference type="Proteomes" id="UP000823636"/>
    </source>
</evidence>
<protein>
    <submittedName>
        <fullName evidence="4">Ig-like domain-containing protein</fullName>
    </submittedName>
</protein>
<accession>A0A9D9E2U3</accession>
<proteinExistence type="predicted"/>
<sequence>MDKRNTSLTHLANAVIATLVLTIISSCASIGTPSGGPRDYDPPVYKGSTPKQNQTNVKSKKIEIEFNEILQLDNPSENVVISPPQNEMPKINAQGKKIYIELLDSLIPNTTYAIDFGDAIKDNNEGNILNGFSLAFSTGDKTDSLQISGTVLNAADLEPITGMTIGIHTDTTDTAISTKPFERISRSDAFGKFTIRNLSPGKYRIYGLKDADRSYTYNNTSEDIAFSKEIIIPTAEGTTQTDTIKIKEVKDGKETTRDSLVTRNTTRYYPDSILLLAFNQGKSPLYLSKTDRQERRRFTIIFSTETDTLPELEPINFKPQIPDWYILERTVKNDTLNYWIKDSAVYNIDTLIFAAKFKASDSLMNIIDQTDTLEFLARKEIQNNNTGGSRRKRRNDADSVTVKFMDITPKVNASTDVYSSPRFIFNQPVGHIDTAAIHLRVKEDSIWTDVKGFEFYADSLSPRTYILKNPWRFASEYKFTIDSLGAEGIYGEYTKGLEQTIRIKKSEEYSNLYIETKGVESGAFVELLNKSDKPVRYATVRNGGAEFVFVQPGTYYARLVIDSDGNRKFTNGEYPIRQPEKVYYYNNPIELKPNWDVEQTWDVYAIPVEKQKPYEIVKNKPANYKKEDDADRKDKENDPIYSNRPTTNLQF</sequence>
<feature type="domain" description="SbsA Ig-like" evidence="3">
    <location>
        <begin position="41"/>
        <end position="138"/>
    </location>
</feature>
<evidence type="ECO:0000259" key="3">
    <source>
        <dbReference type="Pfam" id="PF13205"/>
    </source>
</evidence>
<feature type="region of interest" description="Disordered" evidence="2">
    <location>
        <begin position="617"/>
        <end position="651"/>
    </location>
</feature>
<reference evidence="4" key="2">
    <citation type="journal article" date="2021" name="PeerJ">
        <title>Extensive microbial diversity within the chicken gut microbiome revealed by metagenomics and culture.</title>
        <authorList>
            <person name="Gilroy R."/>
            <person name="Ravi A."/>
            <person name="Getino M."/>
            <person name="Pursley I."/>
            <person name="Horton D.L."/>
            <person name="Alikhan N.F."/>
            <person name="Baker D."/>
            <person name="Gharbi K."/>
            <person name="Hall N."/>
            <person name="Watson M."/>
            <person name="Adriaenssens E.M."/>
            <person name="Foster-Nyarko E."/>
            <person name="Jarju S."/>
            <person name="Secka A."/>
            <person name="Antonio M."/>
            <person name="Oren A."/>
            <person name="Chaudhuri R.R."/>
            <person name="La Ragione R."/>
            <person name="Hildebrand F."/>
            <person name="Pallen M.J."/>
        </authorList>
    </citation>
    <scope>NUCLEOTIDE SEQUENCE</scope>
    <source>
        <strain evidence="4">G3-4614</strain>
    </source>
</reference>
<feature type="compositionally biased region" description="Basic and acidic residues" evidence="2">
    <location>
        <begin position="617"/>
        <end position="638"/>
    </location>
</feature>
<dbReference type="InterPro" id="IPR032812">
    <property type="entry name" value="SbsA_Ig"/>
</dbReference>
<dbReference type="AlphaFoldDB" id="A0A9D9E2U3"/>
<dbReference type="PROSITE" id="PS51257">
    <property type="entry name" value="PROKAR_LIPOPROTEIN"/>
    <property type="match status" value="1"/>
</dbReference>